<dbReference type="SUPFAM" id="SSF52172">
    <property type="entry name" value="CheY-like"/>
    <property type="match status" value="1"/>
</dbReference>
<dbReference type="RefSeq" id="WP_198112224.1">
    <property type="nucleotide sequence ID" value="NZ_JAEDAK010000012.1"/>
</dbReference>
<dbReference type="Proteomes" id="UP000613266">
    <property type="component" value="Unassembled WGS sequence"/>
</dbReference>
<dbReference type="EMBL" id="JAEDAK010000012">
    <property type="protein sequence ID" value="MBH9578454.1"/>
    <property type="molecule type" value="Genomic_DNA"/>
</dbReference>
<evidence type="ECO:0000256" key="1">
    <source>
        <dbReference type="ARBA" id="ARBA00023125"/>
    </source>
</evidence>
<dbReference type="InterPro" id="IPR011006">
    <property type="entry name" value="CheY-like_superfamily"/>
</dbReference>
<comment type="caution">
    <text evidence="2">The sequence shown here is derived from an EMBL/GenBank/DDBJ whole genome shotgun (WGS) entry which is preliminary data.</text>
</comment>
<keyword evidence="3" id="KW-1185">Reference proteome</keyword>
<dbReference type="AlphaFoldDB" id="A0A931J2N4"/>
<dbReference type="Gene3D" id="3.40.50.2300">
    <property type="match status" value="1"/>
</dbReference>
<gene>
    <name evidence="2" type="ORF">I7X39_16295</name>
</gene>
<evidence type="ECO:0000313" key="3">
    <source>
        <dbReference type="Proteomes" id="UP000613266"/>
    </source>
</evidence>
<sequence length="221" mass="24379">MRSVFLLRHSDSPMQISKGELLEGMEWELAGHAQRWREARERIPLLQPDVLVTDLRVLDGAVPRLIQQLRGRRIRTLVLVPGADEPLLIDALLAGARGYHVEGPKGGGLLNALEDLMEGRMRLSPALARQLLERLGAPRLTPSVACLRSLALDPKPATGSGVISQAQQALLSLLAHGWLAVEIARAWWLEVAEVERRTAQVLRLAQRCTADWAARELLDAA</sequence>
<reference evidence="2" key="1">
    <citation type="submission" date="2020-12" db="EMBL/GenBank/DDBJ databases">
        <title>The genome sequence of Inhella sp. 1Y17.</title>
        <authorList>
            <person name="Liu Y."/>
        </authorList>
    </citation>
    <scope>NUCLEOTIDE SEQUENCE</scope>
    <source>
        <strain evidence="2">1Y17</strain>
    </source>
</reference>
<accession>A0A931J2N4</accession>
<keyword evidence="1" id="KW-0238">DNA-binding</keyword>
<evidence type="ECO:0000313" key="2">
    <source>
        <dbReference type="EMBL" id="MBH9578454.1"/>
    </source>
</evidence>
<proteinExistence type="predicted"/>
<protein>
    <submittedName>
        <fullName evidence="2">Response regulator transcription factor</fullName>
    </submittedName>
</protein>
<dbReference type="PANTHER" id="PTHR43214:SF43">
    <property type="entry name" value="TWO-COMPONENT RESPONSE REGULATOR"/>
    <property type="match status" value="1"/>
</dbReference>
<name>A0A931J2N4_9BURK</name>
<organism evidence="2 3">
    <name type="scientific">Inhella proteolytica</name>
    <dbReference type="NCBI Taxonomy" id="2795029"/>
    <lineage>
        <taxon>Bacteria</taxon>
        <taxon>Pseudomonadati</taxon>
        <taxon>Pseudomonadota</taxon>
        <taxon>Betaproteobacteria</taxon>
        <taxon>Burkholderiales</taxon>
        <taxon>Sphaerotilaceae</taxon>
        <taxon>Inhella</taxon>
    </lineage>
</organism>
<dbReference type="InterPro" id="IPR039420">
    <property type="entry name" value="WalR-like"/>
</dbReference>
<dbReference type="PANTHER" id="PTHR43214">
    <property type="entry name" value="TWO-COMPONENT RESPONSE REGULATOR"/>
    <property type="match status" value="1"/>
</dbReference>
<dbReference type="GO" id="GO:0003677">
    <property type="term" value="F:DNA binding"/>
    <property type="evidence" value="ECO:0007669"/>
    <property type="project" value="UniProtKB-KW"/>
</dbReference>